<dbReference type="HOGENOM" id="CLU_2981254_0_0_1"/>
<organism evidence="3">
    <name type="scientific">Drosophila persimilis</name>
    <name type="common">Fruit fly</name>
    <dbReference type="NCBI Taxonomy" id="7234"/>
    <lineage>
        <taxon>Eukaryota</taxon>
        <taxon>Metazoa</taxon>
        <taxon>Ecdysozoa</taxon>
        <taxon>Arthropoda</taxon>
        <taxon>Hexapoda</taxon>
        <taxon>Insecta</taxon>
        <taxon>Pterygota</taxon>
        <taxon>Neoptera</taxon>
        <taxon>Endopterygota</taxon>
        <taxon>Diptera</taxon>
        <taxon>Brachycera</taxon>
        <taxon>Muscomorpha</taxon>
        <taxon>Ephydroidea</taxon>
        <taxon>Drosophilidae</taxon>
        <taxon>Drosophila</taxon>
        <taxon>Sophophora</taxon>
    </lineage>
</organism>
<feature type="region of interest" description="Disordered" evidence="1">
    <location>
        <begin position="1"/>
        <end position="43"/>
    </location>
</feature>
<evidence type="ECO:0000256" key="1">
    <source>
        <dbReference type="SAM" id="MobiDB-lite"/>
    </source>
</evidence>
<dbReference type="Proteomes" id="UP000008744">
    <property type="component" value="Unassembled WGS sequence"/>
</dbReference>
<evidence type="ECO:0000313" key="3">
    <source>
        <dbReference type="Proteomes" id="UP000008744"/>
    </source>
</evidence>
<protein>
    <submittedName>
        <fullName evidence="2">GL14826</fullName>
    </submittedName>
</protein>
<keyword evidence="3" id="KW-1185">Reference proteome</keyword>
<name>B4H0K6_DROPE</name>
<proteinExistence type="predicted"/>
<feature type="compositionally biased region" description="Low complexity" evidence="1">
    <location>
        <begin position="30"/>
        <end position="41"/>
    </location>
</feature>
<sequence>MTHSVVPHAADAAGQPKPDEDEDDKKEPQQRQQQQQQQQQQATCNMLPVQFKNDALPL</sequence>
<reference evidence="2 3" key="1">
    <citation type="journal article" date="2007" name="Nature">
        <title>Evolution of genes and genomes on the Drosophila phylogeny.</title>
        <authorList>
            <consortium name="Drosophila 12 Genomes Consortium"/>
            <person name="Clark A.G."/>
            <person name="Eisen M.B."/>
            <person name="Smith D.R."/>
            <person name="Bergman C.M."/>
            <person name="Oliver B."/>
            <person name="Markow T.A."/>
            <person name="Kaufman T.C."/>
            <person name="Kellis M."/>
            <person name="Gelbart W."/>
            <person name="Iyer V.N."/>
            <person name="Pollard D.A."/>
            <person name="Sackton T.B."/>
            <person name="Larracuente A.M."/>
            <person name="Singh N.D."/>
            <person name="Abad J.P."/>
            <person name="Abt D.N."/>
            <person name="Adryan B."/>
            <person name="Aguade M."/>
            <person name="Akashi H."/>
            <person name="Anderson W.W."/>
            <person name="Aquadro C.F."/>
            <person name="Ardell D.H."/>
            <person name="Arguello R."/>
            <person name="Artieri C.G."/>
            <person name="Barbash D.A."/>
            <person name="Barker D."/>
            <person name="Barsanti P."/>
            <person name="Batterham P."/>
            <person name="Batzoglou S."/>
            <person name="Begun D."/>
            <person name="Bhutkar A."/>
            <person name="Blanco E."/>
            <person name="Bosak S.A."/>
            <person name="Bradley R.K."/>
            <person name="Brand A.D."/>
            <person name="Brent M.R."/>
            <person name="Brooks A.N."/>
            <person name="Brown R.H."/>
            <person name="Butlin R.K."/>
            <person name="Caggese C."/>
            <person name="Calvi B.R."/>
            <person name="Bernardo de Carvalho A."/>
            <person name="Caspi A."/>
            <person name="Castrezana S."/>
            <person name="Celniker S.E."/>
            <person name="Chang J.L."/>
            <person name="Chapple C."/>
            <person name="Chatterji S."/>
            <person name="Chinwalla A."/>
            <person name="Civetta A."/>
            <person name="Clifton S.W."/>
            <person name="Comeron J.M."/>
            <person name="Costello J.C."/>
            <person name="Coyne J.A."/>
            <person name="Daub J."/>
            <person name="David R.G."/>
            <person name="Delcher A.L."/>
            <person name="Delehaunty K."/>
            <person name="Do C.B."/>
            <person name="Ebling H."/>
            <person name="Edwards K."/>
            <person name="Eickbush T."/>
            <person name="Evans J.D."/>
            <person name="Filipski A."/>
            <person name="Findeiss S."/>
            <person name="Freyhult E."/>
            <person name="Fulton L."/>
            <person name="Fulton R."/>
            <person name="Garcia A.C."/>
            <person name="Gardiner A."/>
            <person name="Garfield D.A."/>
            <person name="Garvin B.E."/>
            <person name="Gibson G."/>
            <person name="Gilbert D."/>
            <person name="Gnerre S."/>
            <person name="Godfrey J."/>
            <person name="Good R."/>
            <person name="Gotea V."/>
            <person name="Gravely B."/>
            <person name="Greenberg A.J."/>
            <person name="Griffiths-Jones S."/>
            <person name="Gross S."/>
            <person name="Guigo R."/>
            <person name="Gustafson E.A."/>
            <person name="Haerty W."/>
            <person name="Hahn M.W."/>
            <person name="Halligan D.L."/>
            <person name="Halpern A.L."/>
            <person name="Halter G.M."/>
            <person name="Han M.V."/>
            <person name="Heger A."/>
            <person name="Hillier L."/>
            <person name="Hinrichs A.S."/>
            <person name="Holmes I."/>
            <person name="Hoskins R.A."/>
            <person name="Hubisz M.J."/>
            <person name="Hultmark D."/>
            <person name="Huntley M.A."/>
            <person name="Jaffe D.B."/>
            <person name="Jagadeeshan S."/>
            <person name="Jeck W.R."/>
            <person name="Johnson J."/>
            <person name="Jones C.D."/>
            <person name="Jordan W.C."/>
            <person name="Karpen G.H."/>
            <person name="Kataoka E."/>
            <person name="Keightley P.D."/>
            <person name="Kheradpour P."/>
            <person name="Kirkness E.F."/>
            <person name="Koerich L.B."/>
            <person name="Kristiansen K."/>
            <person name="Kudrna D."/>
            <person name="Kulathinal R.J."/>
            <person name="Kumar S."/>
            <person name="Kwok R."/>
            <person name="Lander E."/>
            <person name="Langley C.H."/>
            <person name="Lapoint R."/>
            <person name="Lazzaro B.P."/>
            <person name="Lee S.J."/>
            <person name="Levesque L."/>
            <person name="Li R."/>
            <person name="Lin C.F."/>
            <person name="Lin M.F."/>
            <person name="Lindblad-Toh K."/>
            <person name="Llopart A."/>
            <person name="Long M."/>
            <person name="Low L."/>
            <person name="Lozovsky E."/>
            <person name="Lu J."/>
            <person name="Luo M."/>
            <person name="Machado C.A."/>
            <person name="Makalowski W."/>
            <person name="Marzo M."/>
            <person name="Matsuda M."/>
            <person name="Matzkin L."/>
            <person name="McAllister B."/>
            <person name="McBride C.S."/>
            <person name="McKernan B."/>
            <person name="McKernan K."/>
            <person name="Mendez-Lago M."/>
            <person name="Minx P."/>
            <person name="Mollenhauer M.U."/>
            <person name="Montooth K."/>
            <person name="Mount S.M."/>
            <person name="Mu X."/>
            <person name="Myers E."/>
            <person name="Negre B."/>
            <person name="Newfeld S."/>
            <person name="Nielsen R."/>
            <person name="Noor M.A."/>
            <person name="O'Grady P."/>
            <person name="Pachter L."/>
            <person name="Papaceit M."/>
            <person name="Parisi M.J."/>
            <person name="Parisi M."/>
            <person name="Parts L."/>
            <person name="Pedersen J.S."/>
            <person name="Pesole G."/>
            <person name="Phillippy A.M."/>
            <person name="Ponting C.P."/>
            <person name="Pop M."/>
            <person name="Porcelli D."/>
            <person name="Powell J.R."/>
            <person name="Prohaska S."/>
            <person name="Pruitt K."/>
            <person name="Puig M."/>
            <person name="Quesneville H."/>
            <person name="Ram K.R."/>
            <person name="Rand D."/>
            <person name="Rasmussen M.D."/>
            <person name="Reed L.K."/>
            <person name="Reenan R."/>
            <person name="Reily A."/>
            <person name="Remington K.A."/>
            <person name="Rieger T.T."/>
            <person name="Ritchie M.G."/>
            <person name="Robin C."/>
            <person name="Rogers Y.H."/>
            <person name="Rohde C."/>
            <person name="Rozas J."/>
            <person name="Rubenfield M.J."/>
            <person name="Ruiz A."/>
            <person name="Russo S."/>
            <person name="Salzberg S.L."/>
            <person name="Sanchez-Gracia A."/>
            <person name="Saranga D.J."/>
            <person name="Sato H."/>
            <person name="Schaeffer S.W."/>
            <person name="Schatz M.C."/>
            <person name="Schlenke T."/>
            <person name="Schwartz R."/>
            <person name="Segarra C."/>
            <person name="Singh R.S."/>
            <person name="Sirot L."/>
            <person name="Sirota M."/>
            <person name="Sisneros N.B."/>
            <person name="Smith C.D."/>
            <person name="Smith T.F."/>
            <person name="Spieth J."/>
            <person name="Stage D.E."/>
            <person name="Stark A."/>
            <person name="Stephan W."/>
            <person name="Strausberg R.L."/>
            <person name="Strempel S."/>
            <person name="Sturgill D."/>
            <person name="Sutton G."/>
            <person name="Sutton G.G."/>
            <person name="Tao W."/>
            <person name="Teichmann S."/>
            <person name="Tobari Y.N."/>
            <person name="Tomimura Y."/>
            <person name="Tsolas J.M."/>
            <person name="Valente V.L."/>
            <person name="Venter E."/>
            <person name="Venter J.C."/>
            <person name="Vicario S."/>
            <person name="Vieira F.G."/>
            <person name="Vilella A.J."/>
            <person name="Villasante A."/>
            <person name="Walenz B."/>
            <person name="Wang J."/>
            <person name="Wasserman M."/>
            <person name="Watts T."/>
            <person name="Wilson D."/>
            <person name="Wilson R.K."/>
            <person name="Wing R.A."/>
            <person name="Wolfner M.F."/>
            <person name="Wong A."/>
            <person name="Wong G.K."/>
            <person name="Wu C.I."/>
            <person name="Wu G."/>
            <person name="Yamamoto D."/>
            <person name="Yang H.P."/>
            <person name="Yang S.P."/>
            <person name="Yorke J.A."/>
            <person name="Yoshida K."/>
            <person name="Zdobnov E."/>
            <person name="Zhang P."/>
            <person name="Zhang Y."/>
            <person name="Zimin A.V."/>
            <person name="Baldwin J."/>
            <person name="Abdouelleil A."/>
            <person name="Abdulkadir J."/>
            <person name="Abebe A."/>
            <person name="Abera B."/>
            <person name="Abreu J."/>
            <person name="Acer S.C."/>
            <person name="Aftuck L."/>
            <person name="Alexander A."/>
            <person name="An P."/>
            <person name="Anderson E."/>
            <person name="Anderson S."/>
            <person name="Arachi H."/>
            <person name="Azer M."/>
            <person name="Bachantsang P."/>
            <person name="Barry A."/>
            <person name="Bayul T."/>
            <person name="Berlin A."/>
            <person name="Bessette D."/>
            <person name="Bloom T."/>
            <person name="Blye J."/>
            <person name="Boguslavskiy L."/>
            <person name="Bonnet C."/>
            <person name="Boukhgalter B."/>
            <person name="Bourzgui I."/>
            <person name="Brown A."/>
            <person name="Cahill P."/>
            <person name="Channer S."/>
            <person name="Cheshatsang Y."/>
            <person name="Chuda L."/>
            <person name="Citroen M."/>
            <person name="Collymore A."/>
            <person name="Cooke P."/>
            <person name="Costello M."/>
            <person name="D'Aco K."/>
            <person name="Daza R."/>
            <person name="De Haan G."/>
            <person name="DeGray S."/>
            <person name="DeMaso C."/>
            <person name="Dhargay N."/>
            <person name="Dooley K."/>
            <person name="Dooley E."/>
            <person name="Doricent M."/>
            <person name="Dorje P."/>
            <person name="Dorjee K."/>
            <person name="Dupes A."/>
            <person name="Elong R."/>
            <person name="Falk J."/>
            <person name="Farina A."/>
            <person name="Faro S."/>
            <person name="Ferguson D."/>
            <person name="Fisher S."/>
            <person name="Foley C.D."/>
            <person name="Franke A."/>
            <person name="Friedrich D."/>
            <person name="Gadbois L."/>
            <person name="Gearin G."/>
            <person name="Gearin C.R."/>
            <person name="Giannoukos G."/>
            <person name="Goode T."/>
            <person name="Graham J."/>
            <person name="Grandbois E."/>
            <person name="Grewal S."/>
            <person name="Gyaltsen K."/>
            <person name="Hafez N."/>
            <person name="Hagos B."/>
            <person name="Hall J."/>
            <person name="Henson C."/>
            <person name="Hollinger A."/>
            <person name="Honan T."/>
            <person name="Huard M.D."/>
            <person name="Hughes L."/>
            <person name="Hurhula B."/>
            <person name="Husby M.E."/>
            <person name="Kamat A."/>
            <person name="Kanga B."/>
            <person name="Kashin S."/>
            <person name="Khazanovich D."/>
            <person name="Kisner P."/>
            <person name="Lance K."/>
            <person name="Lara M."/>
            <person name="Lee W."/>
            <person name="Lennon N."/>
            <person name="Letendre F."/>
            <person name="LeVine R."/>
            <person name="Lipovsky A."/>
            <person name="Liu X."/>
            <person name="Liu J."/>
            <person name="Liu S."/>
            <person name="Lokyitsang T."/>
            <person name="Lokyitsang Y."/>
            <person name="Lubonja R."/>
            <person name="Lui A."/>
            <person name="MacDonald P."/>
            <person name="Magnisalis V."/>
            <person name="Maru K."/>
            <person name="Matthews C."/>
            <person name="McCusker W."/>
            <person name="McDonough S."/>
            <person name="Mehta T."/>
            <person name="Meldrim J."/>
            <person name="Meneus L."/>
            <person name="Mihai O."/>
            <person name="Mihalev A."/>
            <person name="Mihova T."/>
            <person name="Mittelman R."/>
            <person name="Mlenga V."/>
            <person name="Montmayeur A."/>
            <person name="Mulrain L."/>
            <person name="Navidi A."/>
            <person name="Naylor J."/>
            <person name="Negash T."/>
            <person name="Nguyen T."/>
            <person name="Nguyen N."/>
            <person name="Nicol R."/>
            <person name="Norbu C."/>
            <person name="Norbu N."/>
            <person name="Novod N."/>
            <person name="O'Neill B."/>
            <person name="Osman S."/>
            <person name="Markiewicz E."/>
            <person name="Oyono O.L."/>
            <person name="Patti C."/>
            <person name="Phunkhang P."/>
            <person name="Pierre F."/>
            <person name="Priest M."/>
            <person name="Raghuraman S."/>
            <person name="Rege F."/>
            <person name="Reyes R."/>
            <person name="Rise C."/>
            <person name="Rogov P."/>
            <person name="Ross K."/>
            <person name="Ryan E."/>
            <person name="Settipalli S."/>
            <person name="Shea T."/>
            <person name="Sherpa N."/>
            <person name="Shi L."/>
            <person name="Shih D."/>
            <person name="Sparrow T."/>
            <person name="Spaulding J."/>
            <person name="Stalker J."/>
            <person name="Stange-Thomann N."/>
            <person name="Stavropoulos S."/>
            <person name="Stone C."/>
            <person name="Strader C."/>
            <person name="Tesfaye S."/>
            <person name="Thomson T."/>
            <person name="Thoulutsang Y."/>
            <person name="Thoulutsang D."/>
            <person name="Topham K."/>
            <person name="Topping I."/>
            <person name="Tsamla T."/>
            <person name="Vassiliev H."/>
            <person name="Vo A."/>
            <person name="Wangchuk T."/>
            <person name="Wangdi T."/>
            <person name="Weiand M."/>
            <person name="Wilkinson J."/>
            <person name="Wilson A."/>
            <person name="Yadav S."/>
            <person name="Young G."/>
            <person name="Yu Q."/>
            <person name="Zembek L."/>
            <person name="Zhong D."/>
            <person name="Zimmer A."/>
            <person name="Zwirko Z."/>
            <person name="Jaffe D.B."/>
            <person name="Alvarez P."/>
            <person name="Brockman W."/>
            <person name="Butler J."/>
            <person name="Chin C."/>
            <person name="Gnerre S."/>
            <person name="Grabherr M."/>
            <person name="Kleber M."/>
            <person name="Mauceli E."/>
            <person name="MacCallum I."/>
        </authorList>
    </citation>
    <scope>NUCLEOTIDE SEQUENCE [LARGE SCALE GENOMIC DNA]</scope>
    <source>
        <strain evidence="3">MSH-3 / Tucson 14011-0111.49</strain>
    </source>
</reference>
<dbReference type="AlphaFoldDB" id="B4H0K6"/>
<evidence type="ECO:0000313" key="2">
    <source>
        <dbReference type="EMBL" id="EDW29801.1"/>
    </source>
</evidence>
<gene>
    <name evidence="2" type="primary">Dper\GL14826</name>
    <name evidence="2" type="ORF">Dper_GL14826</name>
</gene>
<accession>B4H0K6</accession>
<dbReference type="EMBL" id="CH479200">
    <property type="protein sequence ID" value="EDW29801.1"/>
    <property type="molecule type" value="Genomic_DNA"/>
</dbReference>